<dbReference type="Proteomes" id="UP000479710">
    <property type="component" value="Unassembled WGS sequence"/>
</dbReference>
<evidence type="ECO:0000256" key="4">
    <source>
        <dbReference type="ARBA" id="ARBA00047899"/>
    </source>
</evidence>
<dbReference type="InterPro" id="IPR036426">
    <property type="entry name" value="Bulb-type_lectin_dom_sf"/>
</dbReference>
<feature type="chain" id="PRO_5026325500" description="non-specific serine/threonine protein kinase" evidence="6">
    <location>
        <begin position="25"/>
        <end position="96"/>
    </location>
</feature>
<sequence length="96" mass="10023">MTHLLWISLGLLLFSMHGTPPCSAANDTLTAGEELAVGDKLVSRNGRFTLGFFQPSVVSKSGNITSPNCMALAIILDSSQIREGTMATTQQPSGGG</sequence>
<comment type="catalytic activity">
    <reaction evidence="4">
        <text>L-threonyl-[protein] + ATP = O-phospho-L-threonyl-[protein] + ADP + H(+)</text>
        <dbReference type="Rhea" id="RHEA:46608"/>
        <dbReference type="Rhea" id="RHEA-COMP:11060"/>
        <dbReference type="Rhea" id="RHEA-COMP:11605"/>
        <dbReference type="ChEBI" id="CHEBI:15378"/>
        <dbReference type="ChEBI" id="CHEBI:30013"/>
        <dbReference type="ChEBI" id="CHEBI:30616"/>
        <dbReference type="ChEBI" id="CHEBI:61977"/>
        <dbReference type="ChEBI" id="CHEBI:456216"/>
        <dbReference type="EC" id="2.7.11.1"/>
    </reaction>
</comment>
<dbReference type="Gene3D" id="2.90.10.10">
    <property type="entry name" value="Bulb-type lectin domain"/>
    <property type="match status" value="1"/>
</dbReference>
<keyword evidence="3" id="KW-0675">Receptor</keyword>
<comment type="catalytic activity">
    <reaction evidence="5">
        <text>L-seryl-[protein] + ATP = O-phospho-L-seryl-[protein] + ADP + H(+)</text>
        <dbReference type="Rhea" id="RHEA:17989"/>
        <dbReference type="Rhea" id="RHEA-COMP:9863"/>
        <dbReference type="Rhea" id="RHEA-COMP:11604"/>
        <dbReference type="ChEBI" id="CHEBI:15378"/>
        <dbReference type="ChEBI" id="CHEBI:29999"/>
        <dbReference type="ChEBI" id="CHEBI:30616"/>
        <dbReference type="ChEBI" id="CHEBI:83421"/>
        <dbReference type="ChEBI" id="CHEBI:456216"/>
        <dbReference type="EC" id="2.7.11.1"/>
    </reaction>
</comment>
<evidence type="ECO:0000256" key="5">
    <source>
        <dbReference type="ARBA" id="ARBA00048679"/>
    </source>
</evidence>
<dbReference type="EC" id="2.7.11.1" evidence="2"/>
<name>A0A6G1EUA4_9ORYZ</name>
<dbReference type="GO" id="GO:0016020">
    <property type="term" value="C:membrane"/>
    <property type="evidence" value="ECO:0007669"/>
    <property type="project" value="UniProtKB-SubCell"/>
</dbReference>
<proteinExistence type="predicted"/>
<evidence type="ECO:0000256" key="1">
    <source>
        <dbReference type="ARBA" id="ARBA00004479"/>
    </source>
</evidence>
<keyword evidence="6" id="KW-0732">Signal</keyword>
<keyword evidence="8" id="KW-1185">Reference proteome</keyword>
<dbReference type="GO" id="GO:0004674">
    <property type="term" value="F:protein serine/threonine kinase activity"/>
    <property type="evidence" value="ECO:0007669"/>
    <property type="project" value="UniProtKB-EC"/>
</dbReference>
<accession>A0A6G1EUA4</accession>
<reference evidence="7 8" key="1">
    <citation type="submission" date="2019-11" db="EMBL/GenBank/DDBJ databases">
        <title>Whole genome sequence of Oryza granulata.</title>
        <authorList>
            <person name="Li W."/>
        </authorList>
    </citation>
    <scope>NUCLEOTIDE SEQUENCE [LARGE SCALE GENOMIC DNA]</scope>
    <source>
        <strain evidence="8">cv. Menghai</strain>
        <tissue evidence="7">Leaf</tissue>
    </source>
</reference>
<dbReference type="EMBL" id="SPHZ02000003">
    <property type="protein sequence ID" value="KAF0928152.1"/>
    <property type="molecule type" value="Genomic_DNA"/>
</dbReference>
<evidence type="ECO:0000313" key="7">
    <source>
        <dbReference type="EMBL" id="KAF0928152.1"/>
    </source>
</evidence>
<organism evidence="7 8">
    <name type="scientific">Oryza meyeriana var. granulata</name>
    <dbReference type="NCBI Taxonomy" id="110450"/>
    <lineage>
        <taxon>Eukaryota</taxon>
        <taxon>Viridiplantae</taxon>
        <taxon>Streptophyta</taxon>
        <taxon>Embryophyta</taxon>
        <taxon>Tracheophyta</taxon>
        <taxon>Spermatophyta</taxon>
        <taxon>Magnoliopsida</taxon>
        <taxon>Liliopsida</taxon>
        <taxon>Poales</taxon>
        <taxon>Poaceae</taxon>
        <taxon>BOP clade</taxon>
        <taxon>Oryzoideae</taxon>
        <taxon>Oryzeae</taxon>
        <taxon>Oryzinae</taxon>
        <taxon>Oryza</taxon>
        <taxon>Oryza meyeriana</taxon>
    </lineage>
</organism>
<evidence type="ECO:0000256" key="3">
    <source>
        <dbReference type="ARBA" id="ARBA00023170"/>
    </source>
</evidence>
<comment type="caution">
    <text evidence="7">The sequence shown here is derived from an EMBL/GenBank/DDBJ whole genome shotgun (WGS) entry which is preliminary data.</text>
</comment>
<protein>
    <recommendedName>
        <fullName evidence="2">non-specific serine/threonine protein kinase</fullName>
        <ecNumber evidence="2">2.7.11.1</ecNumber>
    </recommendedName>
</protein>
<comment type="subcellular location">
    <subcellularLocation>
        <location evidence="1">Membrane</location>
        <topology evidence="1">Single-pass type I membrane protein</topology>
    </subcellularLocation>
</comment>
<gene>
    <name evidence="7" type="ORF">E2562_038059</name>
</gene>
<evidence type="ECO:0000313" key="8">
    <source>
        <dbReference type="Proteomes" id="UP000479710"/>
    </source>
</evidence>
<dbReference type="AlphaFoldDB" id="A0A6G1EUA4"/>
<evidence type="ECO:0000256" key="6">
    <source>
        <dbReference type="SAM" id="SignalP"/>
    </source>
</evidence>
<feature type="signal peptide" evidence="6">
    <location>
        <begin position="1"/>
        <end position="24"/>
    </location>
</feature>
<evidence type="ECO:0000256" key="2">
    <source>
        <dbReference type="ARBA" id="ARBA00012513"/>
    </source>
</evidence>